<organism evidence="2 3">
    <name type="scientific">Mucilaginibacter segetis</name>
    <dbReference type="NCBI Taxonomy" id="2793071"/>
    <lineage>
        <taxon>Bacteria</taxon>
        <taxon>Pseudomonadati</taxon>
        <taxon>Bacteroidota</taxon>
        <taxon>Sphingobacteriia</taxon>
        <taxon>Sphingobacteriales</taxon>
        <taxon>Sphingobacteriaceae</taxon>
        <taxon>Mucilaginibacter</taxon>
    </lineage>
</organism>
<comment type="caution">
    <text evidence="2">The sequence shown here is derived from an EMBL/GenBank/DDBJ whole genome shotgun (WGS) entry which is preliminary data.</text>
</comment>
<dbReference type="RefSeq" id="WP_200067163.1">
    <property type="nucleotide sequence ID" value="NZ_JAEHFW010000003.1"/>
</dbReference>
<accession>A0A934UNZ8</accession>
<protein>
    <submittedName>
        <fullName evidence="2">Uncharacterized protein</fullName>
    </submittedName>
</protein>
<dbReference type="EMBL" id="JAEHFW010000003">
    <property type="protein sequence ID" value="MBK0380620.1"/>
    <property type="molecule type" value="Genomic_DNA"/>
</dbReference>
<name>A0A934UNZ8_9SPHI</name>
<evidence type="ECO:0000313" key="3">
    <source>
        <dbReference type="Proteomes" id="UP000613193"/>
    </source>
</evidence>
<dbReference type="AlphaFoldDB" id="A0A934UNZ8"/>
<reference evidence="2" key="1">
    <citation type="submission" date="2020-12" db="EMBL/GenBank/DDBJ databases">
        <title>Bacterial novel species Mucilaginibacter sp. SD-g isolated from soil.</title>
        <authorList>
            <person name="Jung H.-Y."/>
        </authorList>
    </citation>
    <scope>NUCLEOTIDE SEQUENCE</scope>
    <source>
        <strain evidence="2">SD-g</strain>
    </source>
</reference>
<keyword evidence="3" id="KW-1185">Reference proteome</keyword>
<sequence length="95" mass="11281">MEFINDYTQNERGASFMFDRLFFQAQGRNEDVAEQEWDEDEQETADNDWDVEDEADEEFDDEAADRNDLHEIRVGDDVHEPNPEEDDHLPDDDLQ</sequence>
<dbReference type="Proteomes" id="UP000613193">
    <property type="component" value="Unassembled WGS sequence"/>
</dbReference>
<feature type="compositionally biased region" description="Acidic residues" evidence="1">
    <location>
        <begin position="83"/>
        <end position="95"/>
    </location>
</feature>
<evidence type="ECO:0000256" key="1">
    <source>
        <dbReference type="SAM" id="MobiDB-lite"/>
    </source>
</evidence>
<feature type="region of interest" description="Disordered" evidence="1">
    <location>
        <begin position="27"/>
        <end position="95"/>
    </location>
</feature>
<proteinExistence type="predicted"/>
<feature type="compositionally biased region" description="Acidic residues" evidence="1">
    <location>
        <begin position="32"/>
        <end position="63"/>
    </location>
</feature>
<evidence type="ECO:0000313" key="2">
    <source>
        <dbReference type="EMBL" id="MBK0380620.1"/>
    </source>
</evidence>
<gene>
    <name evidence="2" type="ORF">I5M19_14950</name>
</gene>
<feature type="compositionally biased region" description="Basic and acidic residues" evidence="1">
    <location>
        <begin position="64"/>
        <end position="82"/>
    </location>
</feature>